<evidence type="ECO:0000313" key="2">
    <source>
        <dbReference type="Proteomes" id="UP000241426"/>
    </source>
</evidence>
<dbReference type="InterPro" id="IPR019231">
    <property type="entry name" value="DUF2170"/>
</dbReference>
<dbReference type="Pfam" id="PF09938">
    <property type="entry name" value="DUF2170"/>
    <property type="match status" value="1"/>
</dbReference>
<evidence type="ECO:0000313" key="1">
    <source>
        <dbReference type="EMBL" id="PSV00900.1"/>
    </source>
</evidence>
<dbReference type="Proteomes" id="UP000241426">
    <property type="component" value="Unassembled WGS sequence"/>
</dbReference>
<sequence length="139" mass="15563">MTEQINFLKTKIEKCGANVDVSLSPNANVLLVTMKDYYNIVIAVAFNPKRNTIVCRSNLIRVSEFGSEQLSNIYEALLVSNSIISLSHFSLSGGYINLVGELDFDSREKCIKKELNTIAENHFESLDSLENLKQSKEGK</sequence>
<dbReference type="RefSeq" id="WP_107288627.1">
    <property type="nucleotide sequence ID" value="NZ_PYNF01000002.1"/>
</dbReference>
<comment type="caution">
    <text evidence="1">The sequence shown here is derived from an EMBL/GenBank/DDBJ whole genome shotgun (WGS) entry which is preliminary data.</text>
</comment>
<organism evidence="1 2">
    <name type="scientific">Photobacterium kishitanii</name>
    <dbReference type="NCBI Taxonomy" id="318456"/>
    <lineage>
        <taxon>Bacteria</taxon>
        <taxon>Pseudomonadati</taxon>
        <taxon>Pseudomonadota</taxon>
        <taxon>Gammaproteobacteria</taxon>
        <taxon>Vibrionales</taxon>
        <taxon>Vibrionaceae</taxon>
        <taxon>Photobacterium</taxon>
    </lineage>
</organism>
<dbReference type="AlphaFoldDB" id="A0A2T3KM73"/>
<name>A0A2T3KM73_9GAMM</name>
<reference evidence="1 2" key="1">
    <citation type="submission" date="2018-01" db="EMBL/GenBank/DDBJ databases">
        <title>Whole genome sequencing of Histamine producing bacteria.</title>
        <authorList>
            <person name="Butler K."/>
        </authorList>
    </citation>
    <scope>NUCLEOTIDE SEQUENCE [LARGE SCALE GENOMIC DNA]</scope>
    <source>
        <strain evidence="1 2">FS-7.2</strain>
    </source>
</reference>
<accession>A0A2T3KM73</accession>
<gene>
    <name evidence="1" type="ORF">C9J27_02415</name>
</gene>
<dbReference type="EMBL" id="PYNF01000002">
    <property type="protein sequence ID" value="PSV00900.1"/>
    <property type="molecule type" value="Genomic_DNA"/>
</dbReference>
<proteinExistence type="predicted"/>
<protein>
    <submittedName>
        <fullName evidence="1">Uncharacterized protein</fullName>
    </submittedName>
</protein>